<proteinExistence type="predicted"/>
<keyword evidence="1" id="KW-0472">Membrane</keyword>
<evidence type="ECO:0000313" key="2">
    <source>
        <dbReference type="EMBL" id="KKN09815.1"/>
    </source>
</evidence>
<name>A0A0F9MR71_9ZZZZ</name>
<dbReference type="EMBL" id="LAZR01004305">
    <property type="protein sequence ID" value="KKN09815.1"/>
    <property type="molecule type" value="Genomic_DNA"/>
</dbReference>
<protein>
    <submittedName>
        <fullName evidence="2">Uncharacterized protein</fullName>
    </submittedName>
</protein>
<reference evidence="2" key="1">
    <citation type="journal article" date="2015" name="Nature">
        <title>Complex archaea that bridge the gap between prokaryotes and eukaryotes.</title>
        <authorList>
            <person name="Spang A."/>
            <person name="Saw J.H."/>
            <person name="Jorgensen S.L."/>
            <person name="Zaremba-Niedzwiedzka K."/>
            <person name="Martijn J."/>
            <person name="Lind A.E."/>
            <person name="van Eijk R."/>
            <person name="Schleper C."/>
            <person name="Guy L."/>
            <person name="Ettema T.J."/>
        </authorList>
    </citation>
    <scope>NUCLEOTIDE SEQUENCE</scope>
</reference>
<dbReference type="AlphaFoldDB" id="A0A0F9MR71"/>
<comment type="caution">
    <text evidence="2">The sequence shown here is derived from an EMBL/GenBank/DDBJ whole genome shotgun (WGS) entry which is preliminary data.</text>
</comment>
<accession>A0A0F9MR71</accession>
<keyword evidence="1" id="KW-0812">Transmembrane</keyword>
<feature type="transmembrane region" description="Helical" evidence="1">
    <location>
        <begin position="6"/>
        <end position="28"/>
    </location>
</feature>
<organism evidence="2">
    <name type="scientific">marine sediment metagenome</name>
    <dbReference type="NCBI Taxonomy" id="412755"/>
    <lineage>
        <taxon>unclassified sequences</taxon>
        <taxon>metagenomes</taxon>
        <taxon>ecological metagenomes</taxon>
    </lineage>
</organism>
<keyword evidence="1" id="KW-1133">Transmembrane helix</keyword>
<evidence type="ECO:0000256" key="1">
    <source>
        <dbReference type="SAM" id="Phobius"/>
    </source>
</evidence>
<gene>
    <name evidence="2" type="ORF">LCGC14_1042880</name>
</gene>
<sequence length="95" mass="10670">MITIYADALIAAIGGAFAMGLLAGVLACKWADWGRLKHLRGVGDCLRKDRDVMRARLHATANRADREGQRRKECEAVIADFQSAVREFEEKYDYP</sequence>